<organism evidence="2 4">
    <name type="scientific">Hydrogenibacillus schlegelii</name>
    <name type="common">Bacillus schlegelii</name>
    <dbReference type="NCBI Taxonomy" id="1484"/>
    <lineage>
        <taxon>Bacteria</taxon>
        <taxon>Bacillati</taxon>
        <taxon>Bacillota</taxon>
        <taxon>Bacilli</taxon>
        <taxon>Bacillales</taxon>
        <taxon>Bacillales Family X. Incertae Sedis</taxon>
        <taxon>Hydrogenibacillus</taxon>
    </lineage>
</organism>
<dbReference type="Proteomes" id="UP000244180">
    <property type="component" value="Unassembled WGS sequence"/>
</dbReference>
<protein>
    <recommendedName>
        <fullName evidence="6">Non-ribosomal peptide synthetase module</fullName>
    </recommendedName>
</protein>
<evidence type="ECO:0000313" key="4">
    <source>
        <dbReference type="Proteomes" id="UP000243024"/>
    </source>
</evidence>
<comment type="caution">
    <text evidence="2">The sequence shown here is derived from an EMBL/GenBank/DDBJ whole genome shotgun (WGS) entry which is preliminary data.</text>
</comment>
<evidence type="ECO:0000313" key="5">
    <source>
        <dbReference type="Proteomes" id="UP000244180"/>
    </source>
</evidence>
<evidence type="ECO:0008006" key="6">
    <source>
        <dbReference type="Google" id="ProtNLM"/>
    </source>
</evidence>
<evidence type="ECO:0000313" key="3">
    <source>
        <dbReference type="EMBL" id="PTQ54858.1"/>
    </source>
</evidence>
<dbReference type="OrthoDB" id="2828299at2"/>
<reference evidence="3 5" key="2">
    <citation type="submission" date="2017-08" db="EMBL/GenBank/DDBJ databases">
        <title>Burning lignite coal seam in the remote Altai Mountains harbors a hydrogen-driven thermophilic microbial community.</title>
        <authorList>
            <person name="Kadnikov V.V."/>
            <person name="Mardanov A.V."/>
            <person name="Ivasenko D."/>
            <person name="Beletsky A.V."/>
            <person name="Karnachuk O.V."/>
            <person name="Ravin N.V."/>
        </authorList>
    </citation>
    <scope>NUCLEOTIDE SEQUENCE [LARGE SCALE GENOMIC DNA]</scope>
    <source>
        <strain evidence="3">AL33</strain>
    </source>
</reference>
<gene>
    <name evidence="3" type="ORF">HSCHL_1801</name>
    <name evidence="1" type="ORF">KM312_04770</name>
    <name evidence="2" type="ORF">SA87_08845</name>
</gene>
<dbReference type="Proteomes" id="UP000243024">
    <property type="component" value="Unassembled WGS sequence"/>
</dbReference>
<dbReference type="EMBL" id="PEBV01000001">
    <property type="protein sequence ID" value="PTQ54858.1"/>
    <property type="molecule type" value="Genomic_DNA"/>
</dbReference>
<dbReference type="EMBL" id="JAHHQF010000047">
    <property type="protein sequence ID" value="MBT9281955.1"/>
    <property type="molecule type" value="Genomic_DNA"/>
</dbReference>
<keyword evidence="4" id="KW-1185">Reference proteome</keyword>
<accession>A0A179IQV9</accession>
<dbReference type="EMBL" id="JXBB01000012">
    <property type="protein sequence ID" value="OAR04633.1"/>
    <property type="molecule type" value="Genomic_DNA"/>
</dbReference>
<proteinExistence type="predicted"/>
<sequence length="197" mass="22969">MLAYMLEVSDVDLFCTEEQMEELLRDLSARGVAYTAERSETSQIIRLGGAENITLEFRLREDGYKLLNRRLTFHDPVIAEIFRDFVVRYKGHATIKLYRSDTLYIHHVQYGEVVRITEVSGNQRKVLLDKKETVTMEKVMQMFLLSEIENRIPKLREAIDAELDRLREALAAGDAAGIRASKERLKKLRREMLLYEV</sequence>
<reference evidence="2 4" key="1">
    <citation type="submission" date="2015-09" db="EMBL/GenBank/DDBJ databases">
        <title>Draft genome sequence of Hydrogenibacillus schlegelii DSM 2000.</title>
        <authorList>
            <person name="Hemp J."/>
        </authorList>
    </citation>
    <scope>NUCLEOTIDE SEQUENCE [LARGE SCALE GENOMIC DNA]</scope>
    <source>
        <strain evidence="2 4">MA 48</strain>
    </source>
</reference>
<evidence type="ECO:0000313" key="1">
    <source>
        <dbReference type="EMBL" id="MBT9281955.1"/>
    </source>
</evidence>
<name>A0A179IQV9_HYDSH</name>
<dbReference type="Proteomes" id="UP000748108">
    <property type="component" value="Unassembled WGS sequence"/>
</dbReference>
<evidence type="ECO:0000313" key="2">
    <source>
        <dbReference type="EMBL" id="OAR04633.1"/>
    </source>
</evidence>
<dbReference type="RefSeq" id="WP_066199816.1">
    <property type="nucleotide sequence ID" value="NZ_CBCSAS010000029.1"/>
</dbReference>
<reference evidence="1" key="3">
    <citation type="journal article" date="2021" name="Microbiology">
        <title>Metagenomic Analysis of the Microbial Community in the Underground Coal Fire Area (Kemerovo Region, Russia) Revealed Predominance of Thermophilic Members of the Phyla Deinococcus-thermus, Aquificae, and Firmicutes.</title>
        <authorList>
            <person name="Kadnikov V."/>
            <person name="Mardanov A.V."/>
            <person name="Beletsky A.V."/>
            <person name="Karnachuk O.V."/>
            <person name="Ravin N.V."/>
        </authorList>
    </citation>
    <scope>NUCLEOTIDE SEQUENCE</scope>
    <source>
        <strain evidence="1">RBS10-49</strain>
    </source>
</reference>
<dbReference type="AlphaFoldDB" id="A0A179IQV9"/>